<gene>
    <name evidence="3" type="ORF">Catovirus_1_1075</name>
</gene>
<dbReference type="Gene3D" id="3.40.50.800">
    <property type="entry name" value="Anticodon-binding domain"/>
    <property type="match status" value="1"/>
</dbReference>
<proteinExistence type="predicted"/>
<evidence type="ECO:0000256" key="1">
    <source>
        <dbReference type="ARBA" id="ARBA00022917"/>
    </source>
</evidence>
<dbReference type="PANTHER" id="PTHR11451:SF44">
    <property type="entry name" value="THREONINE--TRNA LIGASE, CHLOROPLASTIC_MITOCHONDRIAL 2"/>
    <property type="match status" value="1"/>
</dbReference>
<dbReference type="InterPro" id="IPR036621">
    <property type="entry name" value="Anticodon-bd_dom_sf"/>
</dbReference>
<evidence type="ECO:0000259" key="2">
    <source>
        <dbReference type="Pfam" id="PF03129"/>
    </source>
</evidence>
<keyword evidence="1" id="KW-0648">Protein biosynthesis</keyword>
<dbReference type="Gene3D" id="3.30.930.10">
    <property type="entry name" value="Bira Bifunctional Protein, Domain 2"/>
    <property type="match status" value="1"/>
</dbReference>
<dbReference type="GO" id="GO:0004829">
    <property type="term" value="F:threonine-tRNA ligase activity"/>
    <property type="evidence" value="ECO:0007669"/>
    <property type="project" value="TreeGrafter"/>
</dbReference>
<sequence length="146" mass="17556">MNQCATIQLDFNLPERFQLEYVKEDQSFERFIAILCEQLNGKWPFWLSPNQIKIIPINSRNNNIPKNITNILRDNKYSVELDDSDNTLNKKILNAQKDQFYYMIVIGDKEEKENKLNIRYRENNEKKFITLNELLQELDYKANNYL</sequence>
<keyword evidence="3" id="KW-0030">Aminoacyl-tRNA synthetase</keyword>
<dbReference type="InterPro" id="IPR047246">
    <property type="entry name" value="ThrRS_anticodon"/>
</dbReference>
<dbReference type="EMBL" id="KY684083">
    <property type="protein sequence ID" value="ARF09025.1"/>
    <property type="molecule type" value="Genomic_DNA"/>
</dbReference>
<protein>
    <submittedName>
        <fullName evidence="3">Threonyl-tRNA synthetase</fullName>
    </submittedName>
</protein>
<feature type="domain" description="Anticodon-binding" evidence="2">
    <location>
        <begin position="51"/>
        <end position="138"/>
    </location>
</feature>
<dbReference type="SUPFAM" id="SSF52954">
    <property type="entry name" value="Class II aaRS ABD-related"/>
    <property type="match status" value="1"/>
</dbReference>
<dbReference type="SMR" id="A0A1V0SBD4"/>
<keyword evidence="3" id="KW-0436">Ligase</keyword>
<dbReference type="InterPro" id="IPR045864">
    <property type="entry name" value="aa-tRNA-synth_II/BPL/LPL"/>
</dbReference>
<dbReference type="Pfam" id="PF03129">
    <property type="entry name" value="HGTP_anticodon"/>
    <property type="match status" value="1"/>
</dbReference>
<dbReference type="SUPFAM" id="SSF55681">
    <property type="entry name" value="Class II aaRS and biotin synthetases"/>
    <property type="match status" value="1"/>
</dbReference>
<dbReference type="PANTHER" id="PTHR11451">
    <property type="entry name" value="THREONINE-TRNA LIGASE"/>
    <property type="match status" value="1"/>
</dbReference>
<reference evidence="3" key="1">
    <citation type="journal article" date="2017" name="Science">
        <title>Giant viruses with an expanded complement of translation system components.</title>
        <authorList>
            <person name="Schulz F."/>
            <person name="Yutin N."/>
            <person name="Ivanova N.N."/>
            <person name="Ortega D.R."/>
            <person name="Lee T.K."/>
            <person name="Vierheilig J."/>
            <person name="Daims H."/>
            <person name="Horn M."/>
            <person name="Wagner M."/>
            <person name="Jensen G.J."/>
            <person name="Kyrpides N.C."/>
            <person name="Koonin E.V."/>
            <person name="Woyke T."/>
        </authorList>
    </citation>
    <scope>NUCLEOTIDE SEQUENCE</scope>
    <source>
        <strain evidence="3">CTV1</strain>
    </source>
</reference>
<organism evidence="3">
    <name type="scientific">Catovirus CTV1</name>
    <dbReference type="NCBI Taxonomy" id="1977631"/>
    <lineage>
        <taxon>Viruses</taxon>
        <taxon>Varidnaviria</taxon>
        <taxon>Bamfordvirae</taxon>
        <taxon>Nucleocytoviricota</taxon>
        <taxon>Megaviricetes</taxon>
        <taxon>Imitervirales</taxon>
        <taxon>Mimiviridae</taxon>
        <taxon>Klosneuvirinae</taxon>
        <taxon>Catovirus</taxon>
    </lineage>
</organism>
<name>A0A1V0SBD4_9VIRU</name>
<accession>A0A1V0SBD4</accession>
<evidence type="ECO:0000313" key="3">
    <source>
        <dbReference type="EMBL" id="ARF09025.1"/>
    </source>
</evidence>
<dbReference type="CDD" id="cd00860">
    <property type="entry name" value="ThrRS_anticodon"/>
    <property type="match status" value="1"/>
</dbReference>
<dbReference type="InterPro" id="IPR004154">
    <property type="entry name" value="Anticodon-bd"/>
</dbReference>